<sequence length="11" mass="1290">MLQETIAVTKR</sequence>
<dbReference type="EMBL" id="PPHD01002153">
    <property type="protein sequence ID" value="POI34238.1"/>
    <property type="molecule type" value="Genomic_DNA"/>
</dbReference>
<dbReference type="Proteomes" id="UP000237246">
    <property type="component" value="Unassembled WGS sequence"/>
</dbReference>
<gene>
    <name evidence="1" type="ORF">CIB84_002011</name>
</gene>
<organism evidence="1 2">
    <name type="scientific">Bambusicola thoracicus</name>
    <name type="common">Chinese bamboo-partridge</name>
    <name type="synonym">Perdix thoracica</name>
    <dbReference type="NCBI Taxonomy" id="9083"/>
    <lineage>
        <taxon>Eukaryota</taxon>
        <taxon>Metazoa</taxon>
        <taxon>Chordata</taxon>
        <taxon>Craniata</taxon>
        <taxon>Vertebrata</taxon>
        <taxon>Euteleostomi</taxon>
        <taxon>Archelosauria</taxon>
        <taxon>Archosauria</taxon>
        <taxon>Dinosauria</taxon>
        <taxon>Saurischia</taxon>
        <taxon>Theropoda</taxon>
        <taxon>Coelurosauria</taxon>
        <taxon>Aves</taxon>
        <taxon>Neognathae</taxon>
        <taxon>Galloanserae</taxon>
        <taxon>Galliformes</taxon>
        <taxon>Phasianidae</taxon>
        <taxon>Perdicinae</taxon>
        <taxon>Bambusicola</taxon>
    </lineage>
</organism>
<evidence type="ECO:0000313" key="2">
    <source>
        <dbReference type="Proteomes" id="UP000237246"/>
    </source>
</evidence>
<reference evidence="1 2" key="1">
    <citation type="submission" date="2018-01" db="EMBL/GenBank/DDBJ databases">
        <title>Comparison of the Chinese Bamboo Partridge and Red Junglefowl genome sequences highlights the importance of demography in genome evolution.</title>
        <authorList>
            <person name="Tiley G.P."/>
            <person name="Kimball R.T."/>
            <person name="Braun E.L."/>
            <person name="Burleigh J.G."/>
        </authorList>
    </citation>
    <scope>NUCLEOTIDE SEQUENCE [LARGE SCALE GENOMIC DNA]</scope>
    <source>
        <strain evidence="1">RTK389</strain>
        <tissue evidence="1">Blood</tissue>
    </source>
</reference>
<evidence type="ECO:0000313" key="1">
    <source>
        <dbReference type="EMBL" id="POI34238.1"/>
    </source>
</evidence>
<accession>A0A2P4TD35</accession>
<name>A0A2P4TD35_BAMTH</name>
<keyword evidence="2" id="KW-1185">Reference proteome</keyword>
<protein>
    <submittedName>
        <fullName evidence="1">Uncharacterized protein</fullName>
    </submittedName>
</protein>
<comment type="caution">
    <text evidence="1">The sequence shown here is derived from an EMBL/GenBank/DDBJ whole genome shotgun (WGS) entry which is preliminary data.</text>
</comment>
<proteinExistence type="predicted"/>